<protein>
    <submittedName>
        <fullName evidence="3">Uncharacterized protein</fullName>
    </submittedName>
</protein>
<organism evidence="3 4">
    <name type="scientific">Dacryopinax primogenitus (strain DJM 731)</name>
    <name type="common">Brown rot fungus</name>
    <dbReference type="NCBI Taxonomy" id="1858805"/>
    <lineage>
        <taxon>Eukaryota</taxon>
        <taxon>Fungi</taxon>
        <taxon>Dikarya</taxon>
        <taxon>Basidiomycota</taxon>
        <taxon>Agaricomycotina</taxon>
        <taxon>Dacrymycetes</taxon>
        <taxon>Dacrymycetales</taxon>
        <taxon>Dacrymycetaceae</taxon>
        <taxon>Dacryopinax</taxon>
    </lineage>
</organism>
<gene>
    <name evidence="3" type="ORF">DACRYDRAFT_107042</name>
</gene>
<feature type="chain" id="PRO_5004067772" evidence="2">
    <location>
        <begin position="22"/>
        <end position="265"/>
    </location>
</feature>
<evidence type="ECO:0000313" key="4">
    <source>
        <dbReference type="Proteomes" id="UP000030653"/>
    </source>
</evidence>
<dbReference type="GeneID" id="63683448"/>
<feature type="region of interest" description="Disordered" evidence="1">
    <location>
        <begin position="159"/>
        <end position="179"/>
    </location>
</feature>
<dbReference type="EMBL" id="JH795862">
    <property type="protein sequence ID" value="EJU02098.1"/>
    <property type="molecule type" value="Genomic_DNA"/>
</dbReference>
<dbReference type="RefSeq" id="XP_040628995.1">
    <property type="nucleotide sequence ID" value="XM_040768386.1"/>
</dbReference>
<dbReference type="HOGENOM" id="CLU_1049818_0_0_1"/>
<name>M5GD19_DACPD</name>
<sequence>MFTTRITPFIFLLALSWLVTAAPVFQTENQRLPTVKARSFDQLDAAYGVRHLDDRDVDLHDQNCLHKRETAESSSSLKMDPSPNTPMRGSSNQPAADTAMHISHDTLMPGPSTQPAANAVPDGVAGLHQAIRALGPTMNEVSMHPSNPQRLNGCTVLRQSEPSSSHDFGSPSVKANGNGRLTTRAGQILRPAPDIAPFQRSPKTLAMDLAHQAVKEKAKRREKKEQIVGKRALMVTRFIRRLQRAFSRKPRAKDVKPVNLNRLSD</sequence>
<keyword evidence="2" id="KW-0732">Signal</keyword>
<feature type="compositionally biased region" description="Polar residues" evidence="1">
    <location>
        <begin position="85"/>
        <end position="95"/>
    </location>
</feature>
<proteinExistence type="predicted"/>
<dbReference type="AlphaFoldDB" id="M5GD19"/>
<evidence type="ECO:0000256" key="2">
    <source>
        <dbReference type="SAM" id="SignalP"/>
    </source>
</evidence>
<keyword evidence="4" id="KW-1185">Reference proteome</keyword>
<evidence type="ECO:0000313" key="3">
    <source>
        <dbReference type="EMBL" id="EJU02098.1"/>
    </source>
</evidence>
<dbReference type="Proteomes" id="UP000030653">
    <property type="component" value="Unassembled WGS sequence"/>
</dbReference>
<reference evidence="3 4" key="1">
    <citation type="journal article" date="2012" name="Science">
        <title>The Paleozoic origin of enzymatic lignin decomposition reconstructed from 31 fungal genomes.</title>
        <authorList>
            <person name="Floudas D."/>
            <person name="Binder M."/>
            <person name="Riley R."/>
            <person name="Barry K."/>
            <person name="Blanchette R.A."/>
            <person name="Henrissat B."/>
            <person name="Martinez A.T."/>
            <person name="Otillar R."/>
            <person name="Spatafora J.W."/>
            <person name="Yadav J.S."/>
            <person name="Aerts A."/>
            <person name="Benoit I."/>
            <person name="Boyd A."/>
            <person name="Carlson A."/>
            <person name="Copeland A."/>
            <person name="Coutinho P.M."/>
            <person name="de Vries R.P."/>
            <person name="Ferreira P."/>
            <person name="Findley K."/>
            <person name="Foster B."/>
            <person name="Gaskell J."/>
            <person name="Glotzer D."/>
            <person name="Gorecki P."/>
            <person name="Heitman J."/>
            <person name="Hesse C."/>
            <person name="Hori C."/>
            <person name="Igarashi K."/>
            <person name="Jurgens J.A."/>
            <person name="Kallen N."/>
            <person name="Kersten P."/>
            <person name="Kohler A."/>
            <person name="Kuees U."/>
            <person name="Kumar T.K.A."/>
            <person name="Kuo A."/>
            <person name="LaButti K."/>
            <person name="Larrondo L.F."/>
            <person name="Lindquist E."/>
            <person name="Ling A."/>
            <person name="Lombard V."/>
            <person name="Lucas S."/>
            <person name="Lundell T."/>
            <person name="Martin R."/>
            <person name="McLaughlin D.J."/>
            <person name="Morgenstern I."/>
            <person name="Morin E."/>
            <person name="Murat C."/>
            <person name="Nagy L.G."/>
            <person name="Nolan M."/>
            <person name="Ohm R.A."/>
            <person name="Patyshakuliyeva A."/>
            <person name="Rokas A."/>
            <person name="Ruiz-Duenas F.J."/>
            <person name="Sabat G."/>
            <person name="Salamov A."/>
            <person name="Samejima M."/>
            <person name="Schmutz J."/>
            <person name="Slot J.C."/>
            <person name="St John F."/>
            <person name="Stenlid J."/>
            <person name="Sun H."/>
            <person name="Sun S."/>
            <person name="Syed K."/>
            <person name="Tsang A."/>
            <person name="Wiebenga A."/>
            <person name="Young D."/>
            <person name="Pisabarro A."/>
            <person name="Eastwood D.C."/>
            <person name="Martin F."/>
            <person name="Cullen D."/>
            <person name="Grigoriev I.V."/>
            <person name="Hibbett D.S."/>
        </authorList>
    </citation>
    <scope>NUCLEOTIDE SEQUENCE [LARGE SCALE GENOMIC DNA]</scope>
    <source>
        <strain evidence="3 4">DJM-731 SS1</strain>
    </source>
</reference>
<feature type="signal peptide" evidence="2">
    <location>
        <begin position="1"/>
        <end position="21"/>
    </location>
</feature>
<feature type="region of interest" description="Disordered" evidence="1">
    <location>
        <begin position="67"/>
        <end position="96"/>
    </location>
</feature>
<evidence type="ECO:0000256" key="1">
    <source>
        <dbReference type="SAM" id="MobiDB-lite"/>
    </source>
</evidence>
<accession>M5GD19</accession>